<protein>
    <submittedName>
        <fullName evidence="2">Uncharacterized protein</fullName>
    </submittedName>
</protein>
<evidence type="ECO:0000313" key="2">
    <source>
        <dbReference type="EMBL" id="EJT49446.1"/>
    </source>
</evidence>
<organism evidence="2 3">
    <name type="scientific">Trichosporon asahii var. asahii (strain ATCC 90039 / CBS 2479 / JCM 2466 / KCTC 7840 / NBRC 103889/ NCYC 2677 / UAMH 7654)</name>
    <name type="common">Yeast</name>
    <dbReference type="NCBI Taxonomy" id="1186058"/>
    <lineage>
        <taxon>Eukaryota</taxon>
        <taxon>Fungi</taxon>
        <taxon>Dikarya</taxon>
        <taxon>Basidiomycota</taxon>
        <taxon>Agaricomycotina</taxon>
        <taxon>Tremellomycetes</taxon>
        <taxon>Trichosporonales</taxon>
        <taxon>Trichosporonaceae</taxon>
        <taxon>Trichosporon</taxon>
    </lineage>
</organism>
<feature type="compositionally biased region" description="Low complexity" evidence="1">
    <location>
        <begin position="126"/>
        <end position="137"/>
    </location>
</feature>
<evidence type="ECO:0000313" key="3">
    <source>
        <dbReference type="Proteomes" id="UP000002748"/>
    </source>
</evidence>
<accession>J5T6L3</accession>
<sequence>MRFLDQLKAKLEPATTESTGGVDAKPQPSGAPAQAAAVPVDHQSASAEPAEPHIDDHKPNPKVAVAVAGAARRHYELRSTDHELTPARRYDRSDAPDPVGLRGLPSRPAMSARPVRSSEAFRPKPASAASVSTSAPASSSAAALDSQVLADLEAQDRADDLVHASSTVPLENSDLIRWREFNNAEEDHLYGPAAVDEEGAPLEPVSPWLGFQALGIATALVGACTALGVWGAAKYLGVGSVQEFADAMKGKLEEGLPELIENVRKDEGPSDAGPNVLGRNGDVDDSRLKQWIEWVEGDKKKV</sequence>
<feature type="compositionally biased region" description="Basic and acidic residues" evidence="1">
    <location>
        <begin position="73"/>
        <end position="95"/>
    </location>
</feature>
<dbReference type="RefSeq" id="XP_014179982.1">
    <property type="nucleotide sequence ID" value="XM_014324507.1"/>
</dbReference>
<evidence type="ECO:0000256" key="1">
    <source>
        <dbReference type="SAM" id="MobiDB-lite"/>
    </source>
</evidence>
<feature type="compositionally biased region" description="Basic and acidic residues" evidence="1">
    <location>
        <begin position="1"/>
        <end position="11"/>
    </location>
</feature>
<feature type="compositionally biased region" description="Low complexity" evidence="1">
    <location>
        <begin position="24"/>
        <end position="40"/>
    </location>
</feature>
<dbReference type="GeneID" id="25984982"/>
<dbReference type="KEGG" id="tasa:A1Q1_01468"/>
<dbReference type="EMBL" id="ALBS01000171">
    <property type="protein sequence ID" value="EJT49446.1"/>
    <property type="molecule type" value="Genomic_DNA"/>
</dbReference>
<feature type="region of interest" description="Disordered" evidence="1">
    <location>
        <begin position="1"/>
        <end position="137"/>
    </location>
</feature>
<name>J5T6L3_TRIAS</name>
<dbReference type="Proteomes" id="UP000002748">
    <property type="component" value="Unassembled WGS sequence"/>
</dbReference>
<proteinExistence type="predicted"/>
<comment type="caution">
    <text evidence="2">The sequence shown here is derived from an EMBL/GenBank/DDBJ whole genome shotgun (WGS) entry which is preliminary data.</text>
</comment>
<reference evidence="2 3" key="1">
    <citation type="journal article" date="2012" name="Eukaryot. Cell">
        <title>Draft genome sequence of CBS 2479, the standard type strain of Trichosporon asahii.</title>
        <authorList>
            <person name="Yang R.Y."/>
            <person name="Li H.T."/>
            <person name="Zhu H."/>
            <person name="Zhou G.P."/>
            <person name="Wang M."/>
            <person name="Wang L."/>
        </authorList>
    </citation>
    <scope>NUCLEOTIDE SEQUENCE [LARGE SCALE GENOMIC DNA]</scope>
    <source>
        <strain evidence="3">ATCC 90039 / CBS 2479 / JCM 2466 / KCTC 7840 / NCYC 2677 / UAMH 7654</strain>
    </source>
</reference>
<feature type="compositionally biased region" description="Basic and acidic residues" evidence="1">
    <location>
        <begin position="50"/>
        <end position="59"/>
    </location>
</feature>
<dbReference type="OrthoDB" id="5346979at2759"/>
<dbReference type="HOGENOM" id="CLU_921933_0_0_1"/>
<dbReference type="VEuPathDB" id="FungiDB:A1Q1_01468"/>
<dbReference type="AlphaFoldDB" id="J5T6L3"/>
<gene>
    <name evidence="2" type="ORF">A1Q1_01468</name>
</gene>